<feature type="transmembrane region" description="Helical" evidence="1">
    <location>
        <begin position="41"/>
        <end position="60"/>
    </location>
</feature>
<name>A0ABW5ASB7_9FLAO</name>
<keyword evidence="1" id="KW-1133">Transmembrane helix</keyword>
<proteinExistence type="predicted"/>
<evidence type="ECO:0000313" key="3">
    <source>
        <dbReference type="Proteomes" id="UP001597344"/>
    </source>
</evidence>
<accession>A0ABW5ASB7</accession>
<reference evidence="3" key="1">
    <citation type="journal article" date="2019" name="Int. J. Syst. Evol. Microbiol.">
        <title>The Global Catalogue of Microorganisms (GCM) 10K type strain sequencing project: providing services to taxonomists for standard genome sequencing and annotation.</title>
        <authorList>
            <consortium name="The Broad Institute Genomics Platform"/>
            <consortium name="The Broad Institute Genome Sequencing Center for Infectious Disease"/>
            <person name="Wu L."/>
            <person name="Ma J."/>
        </authorList>
    </citation>
    <scope>NUCLEOTIDE SEQUENCE [LARGE SCALE GENOMIC DNA]</scope>
    <source>
        <strain evidence="3">DT92</strain>
    </source>
</reference>
<dbReference type="InterPro" id="IPR025250">
    <property type="entry name" value="DUF4199"/>
</dbReference>
<dbReference type="EMBL" id="JBHUHY010000002">
    <property type="protein sequence ID" value="MFD2185769.1"/>
    <property type="molecule type" value="Genomic_DNA"/>
</dbReference>
<dbReference type="Pfam" id="PF13858">
    <property type="entry name" value="DUF4199"/>
    <property type="match status" value="1"/>
</dbReference>
<sequence length="167" mass="19160">MEETTISTKKNILVYGLILGSILVIYGFSRHITGNRDTANWAYSIFELFLYIGFVFYGIYKYKSQNHGFLTLWQALKVGFGITFISIVMQKIGDIFFVEVISAETIQEMFNSTDYLTAKESQERNKTVNKENDYLINMSITLILYLVLGVIISLFAGAIMQKNRNPF</sequence>
<organism evidence="2 3">
    <name type="scientific">Aquimarina celericrescens</name>
    <dbReference type="NCBI Taxonomy" id="1964542"/>
    <lineage>
        <taxon>Bacteria</taxon>
        <taxon>Pseudomonadati</taxon>
        <taxon>Bacteroidota</taxon>
        <taxon>Flavobacteriia</taxon>
        <taxon>Flavobacteriales</taxon>
        <taxon>Flavobacteriaceae</taxon>
        <taxon>Aquimarina</taxon>
    </lineage>
</organism>
<feature type="transmembrane region" description="Helical" evidence="1">
    <location>
        <begin position="72"/>
        <end position="89"/>
    </location>
</feature>
<feature type="transmembrane region" description="Helical" evidence="1">
    <location>
        <begin position="12"/>
        <end position="29"/>
    </location>
</feature>
<comment type="caution">
    <text evidence="2">The sequence shown here is derived from an EMBL/GenBank/DDBJ whole genome shotgun (WGS) entry which is preliminary data.</text>
</comment>
<keyword evidence="3" id="KW-1185">Reference proteome</keyword>
<gene>
    <name evidence="2" type="ORF">ACFSJT_03130</name>
</gene>
<protein>
    <submittedName>
        <fullName evidence="2">DUF4199 domain-containing protein</fullName>
    </submittedName>
</protein>
<evidence type="ECO:0000256" key="1">
    <source>
        <dbReference type="SAM" id="Phobius"/>
    </source>
</evidence>
<keyword evidence="1" id="KW-0812">Transmembrane</keyword>
<evidence type="ECO:0000313" key="2">
    <source>
        <dbReference type="EMBL" id="MFD2185769.1"/>
    </source>
</evidence>
<dbReference type="RefSeq" id="WP_378318740.1">
    <property type="nucleotide sequence ID" value="NZ_JBHUHY010000002.1"/>
</dbReference>
<keyword evidence="1" id="KW-0472">Membrane</keyword>
<dbReference type="Proteomes" id="UP001597344">
    <property type="component" value="Unassembled WGS sequence"/>
</dbReference>
<feature type="transmembrane region" description="Helical" evidence="1">
    <location>
        <begin position="134"/>
        <end position="159"/>
    </location>
</feature>